<feature type="site" description="Required for activity" evidence="11">
    <location>
        <position position="362"/>
    </location>
</feature>
<keyword evidence="5 11" id="KW-0067">ATP-binding</keyword>
<dbReference type="PANTHER" id="PTHR48082:SF2">
    <property type="entry name" value="ATP SYNTHASE SUBUNIT ALPHA, MITOCHONDRIAL"/>
    <property type="match status" value="1"/>
</dbReference>
<keyword evidence="7 11" id="KW-0406">Ion transport</keyword>
<dbReference type="Pfam" id="PF00306">
    <property type="entry name" value="ATP-synt_ab_C"/>
    <property type="match status" value="1"/>
</dbReference>
<keyword evidence="6 11" id="KW-1278">Translocase</keyword>
<evidence type="ECO:0000256" key="8">
    <source>
        <dbReference type="ARBA" id="ARBA00023136"/>
    </source>
</evidence>
<keyword evidence="11" id="KW-1003">Cell membrane</keyword>
<keyword evidence="9 11" id="KW-0139">CF(1)</keyword>
<dbReference type="EMBL" id="CP120678">
    <property type="protein sequence ID" value="WIW70970.1"/>
    <property type="molecule type" value="Genomic_DNA"/>
</dbReference>
<dbReference type="InterPro" id="IPR004100">
    <property type="entry name" value="ATPase_F1/V1/A1_a/bsu_N"/>
</dbReference>
<dbReference type="FunFam" id="1.20.150.20:FF:000001">
    <property type="entry name" value="ATP synthase subunit alpha"/>
    <property type="match status" value="1"/>
</dbReference>
<dbReference type="InterPro" id="IPR038376">
    <property type="entry name" value="ATP_synth_asu_C_sf"/>
</dbReference>
<dbReference type="GO" id="GO:0043531">
    <property type="term" value="F:ADP binding"/>
    <property type="evidence" value="ECO:0007669"/>
    <property type="project" value="TreeGrafter"/>
</dbReference>
<evidence type="ECO:0000256" key="11">
    <source>
        <dbReference type="HAMAP-Rule" id="MF_01346"/>
    </source>
</evidence>
<keyword evidence="10 11" id="KW-0066">ATP synthesis</keyword>
<dbReference type="GO" id="GO:0005524">
    <property type="term" value="F:ATP binding"/>
    <property type="evidence" value="ECO:0007669"/>
    <property type="project" value="UniProtKB-UniRule"/>
</dbReference>
<dbReference type="Proteomes" id="UP001243623">
    <property type="component" value="Chromosome"/>
</dbReference>
<dbReference type="PROSITE" id="PS00152">
    <property type="entry name" value="ATPASE_ALPHA_BETA"/>
    <property type="match status" value="1"/>
</dbReference>
<dbReference type="PANTHER" id="PTHR48082">
    <property type="entry name" value="ATP SYNTHASE SUBUNIT ALPHA, MITOCHONDRIAL"/>
    <property type="match status" value="1"/>
</dbReference>
<evidence type="ECO:0000256" key="4">
    <source>
        <dbReference type="ARBA" id="ARBA00022741"/>
    </source>
</evidence>
<organism evidence="15 16">
    <name type="scientific">Selenobaculum gibii</name>
    <dbReference type="NCBI Taxonomy" id="3054208"/>
    <lineage>
        <taxon>Bacteria</taxon>
        <taxon>Bacillati</taxon>
        <taxon>Bacillota</taxon>
        <taxon>Negativicutes</taxon>
        <taxon>Selenomonadales</taxon>
        <taxon>Selenomonadaceae</taxon>
        <taxon>Selenobaculum</taxon>
    </lineage>
</organism>
<dbReference type="EC" id="7.1.2.2" evidence="11"/>
<reference evidence="15" key="1">
    <citation type="submission" date="2023-03" db="EMBL/GenBank/DDBJ databases">
        <title>Selenobaculum gbiensis gen. nov. sp. nov., a new bacterium isolated from the gut microbiota of IBD patient.</title>
        <authorList>
            <person name="Yeo S."/>
            <person name="Park H."/>
            <person name="Huh C.S."/>
        </authorList>
    </citation>
    <scope>NUCLEOTIDE SEQUENCE</scope>
    <source>
        <strain evidence="15">ICN-92133</strain>
    </source>
</reference>
<dbReference type="InterPro" id="IPR027417">
    <property type="entry name" value="P-loop_NTPase"/>
</dbReference>
<evidence type="ECO:0000256" key="9">
    <source>
        <dbReference type="ARBA" id="ARBA00023196"/>
    </source>
</evidence>
<keyword evidence="4 11" id="KW-0547">Nucleotide-binding</keyword>
<comment type="function">
    <text evidence="11">Produces ATP from ADP in the presence of a proton gradient across the membrane. The alpha chain is a regulatory subunit.</text>
</comment>
<evidence type="ECO:0000256" key="10">
    <source>
        <dbReference type="ARBA" id="ARBA00023310"/>
    </source>
</evidence>
<dbReference type="PIRSF" id="PIRSF039088">
    <property type="entry name" value="F_ATPase_subunit_alpha"/>
    <property type="match status" value="1"/>
</dbReference>
<evidence type="ECO:0000313" key="16">
    <source>
        <dbReference type="Proteomes" id="UP001243623"/>
    </source>
</evidence>
<dbReference type="NCBIfam" id="NF009884">
    <property type="entry name" value="PRK13343.1"/>
    <property type="match status" value="1"/>
</dbReference>
<dbReference type="InterPro" id="IPR036121">
    <property type="entry name" value="ATPase_F1/V1/A1_a/bsu_N_sf"/>
</dbReference>
<evidence type="ECO:0000259" key="12">
    <source>
        <dbReference type="Pfam" id="PF00006"/>
    </source>
</evidence>
<dbReference type="Gene3D" id="3.40.50.300">
    <property type="entry name" value="P-loop containing nucleotide triphosphate hydrolases"/>
    <property type="match status" value="1"/>
</dbReference>
<keyword evidence="16" id="KW-1185">Reference proteome</keyword>
<accession>A0A9Y2EU23</accession>
<protein>
    <recommendedName>
        <fullName evidence="11">ATP synthase subunit alpha</fullName>
        <ecNumber evidence="11">7.1.2.2</ecNumber>
    </recommendedName>
    <alternativeName>
        <fullName evidence="11">ATP synthase F1 sector subunit alpha</fullName>
    </alternativeName>
    <alternativeName>
        <fullName evidence="11">F-ATPase subunit alpha</fullName>
    </alternativeName>
</protein>
<sequence length="506" mass="55021">MKMNPEEITAIIKEQIKNYQVDLNVDDIGTVIEVGDGIARIHGLEKAMAGELLEFDNGVFGLVQNLEQDNVGGVILGGETLVKEGDTVRRTGRIMQVPVGDAMIGRVVNALGQPIDGKGPIATTETRPVEYPAPGIADRQSVNEPLQTGIKAIDALVPIGRGQRELIIGDRGTGKTAIAVDTILNQKGQNVICVYVAIGQKASTVARVVKTLEDHGAMSYTIVVAATASDSAPLQYLAPYAGVSIAEYFMYKGQHALCVYDDLSKHAMAYRAMSLLLRRPPGREAYPGDVFFLHSRLLERAAKLSKDLGGGSITALPIIETLAGDLSGYIPTNVISITDGQIMLESEAFYSGIRPAINVGLSVSRVGGSAQIKAMKQVAGRMRLDLAQYRELAAFAQFGSDLDKDTKAQLDRGARMVETLKQPQYSPLVVEDQVVVIYLAVNGYLADVPVNQVVKFQNDYLKFMHSNYAEVIKAIREQKKLEKDTEEALKKAIKDFKETFSYEQEA</sequence>
<evidence type="ECO:0000256" key="7">
    <source>
        <dbReference type="ARBA" id="ARBA00023065"/>
    </source>
</evidence>
<evidence type="ECO:0000256" key="1">
    <source>
        <dbReference type="ARBA" id="ARBA00004170"/>
    </source>
</evidence>
<evidence type="ECO:0000259" key="14">
    <source>
        <dbReference type="Pfam" id="PF02874"/>
    </source>
</evidence>
<evidence type="ECO:0000259" key="13">
    <source>
        <dbReference type="Pfam" id="PF00306"/>
    </source>
</evidence>
<evidence type="ECO:0000313" key="15">
    <source>
        <dbReference type="EMBL" id="WIW70970.1"/>
    </source>
</evidence>
<dbReference type="CDD" id="cd18113">
    <property type="entry name" value="ATP-synt_F1_alpha_C"/>
    <property type="match status" value="1"/>
</dbReference>
<keyword evidence="3 11" id="KW-0813">Transport</keyword>
<dbReference type="GO" id="GO:0045259">
    <property type="term" value="C:proton-transporting ATP synthase complex"/>
    <property type="evidence" value="ECO:0007669"/>
    <property type="project" value="UniProtKB-KW"/>
</dbReference>
<feature type="domain" description="ATP synthase alpha subunit C-terminal" evidence="13">
    <location>
        <begin position="371"/>
        <end position="496"/>
    </location>
</feature>
<keyword evidence="11" id="KW-0375">Hydrogen ion transport</keyword>
<feature type="binding site" evidence="11">
    <location>
        <begin position="169"/>
        <end position="176"/>
    </location>
    <ligand>
        <name>ATP</name>
        <dbReference type="ChEBI" id="CHEBI:30616"/>
    </ligand>
</feature>
<dbReference type="KEGG" id="sgbi:P3F81_01210"/>
<evidence type="ECO:0000256" key="3">
    <source>
        <dbReference type="ARBA" id="ARBA00022448"/>
    </source>
</evidence>
<dbReference type="InterPro" id="IPR000194">
    <property type="entry name" value="ATPase_F1/V1/A1_a/bsu_nucl-bd"/>
</dbReference>
<dbReference type="Gene3D" id="2.40.30.20">
    <property type="match status" value="1"/>
</dbReference>
<dbReference type="InterPro" id="IPR020003">
    <property type="entry name" value="ATPase_a/bsu_AS"/>
</dbReference>
<dbReference type="HAMAP" id="MF_01346">
    <property type="entry name" value="ATP_synth_alpha_bact"/>
    <property type="match status" value="1"/>
</dbReference>
<keyword evidence="8 11" id="KW-0472">Membrane</keyword>
<dbReference type="CDD" id="cd18116">
    <property type="entry name" value="ATP-synt_F1_alpha_N"/>
    <property type="match status" value="1"/>
</dbReference>
<dbReference type="AlphaFoldDB" id="A0A9Y2EU23"/>
<dbReference type="FunFam" id="2.40.30.20:FF:000001">
    <property type="entry name" value="ATP synthase subunit alpha"/>
    <property type="match status" value="1"/>
</dbReference>
<dbReference type="InterPro" id="IPR033732">
    <property type="entry name" value="ATP_synth_F1_a_nt-bd_dom"/>
</dbReference>
<dbReference type="NCBIfam" id="TIGR00962">
    <property type="entry name" value="atpA"/>
    <property type="match status" value="1"/>
</dbReference>
<dbReference type="SUPFAM" id="SSF47917">
    <property type="entry name" value="C-terminal domain of alpha and beta subunits of F1 ATP synthase"/>
    <property type="match status" value="1"/>
</dbReference>
<comment type="similarity">
    <text evidence="2 11">Belongs to the ATPase alpha/beta chains family.</text>
</comment>
<dbReference type="Gene3D" id="1.20.150.20">
    <property type="entry name" value="ATP synthase alpha/beta chain, C-terminal domain"/>
    <property type="match status" value="1"/>
</dbReference>
<evidence type="ECO:0000256" key="2">
    <source>
        <dbReference type="ARBA" id="ARBA00008936"/>
    </source>
</evidence>
<name>A0A9Y2EU23_9FIRM</name>
<dbReference type="CDD" id="cd01132">
    <property type="entry name" value="F1-ATPase_alpha_CD"/>
    <property type="match status" value="1"/>
</dbReference>
<feature type="domain" description="ATPase F1/V1/A1 complex alpha/beta subunit nucleotide-binding" evidence="12">
    <location>
        <begin position="149"/>
        <end position="364"/>
    </location>
</feature>
<dbReference type="InterPro" id="IPR023366">
    <property type="entry name" value="ATP_synth_asu-like_sf"/>
</dbReference>
<proteinExistence type="inferred from homology"/>
<dbReference type="FunFam" id="3.40.50.300:FF:000002">
    <property type="entry name" value="ATP synthase subunit alpha"/>
    <property type="match status" value="1"/>
</dbReference>
<dbReference type="Pfam" id="PF00006">
    <property type="entry name" value="ATP-synt_ab"/>
    <property type="match status" value="1"/>
</dbReference>
<dbReference type="GO" id="GO:0005886">
    <property type="term" value="C:plasma membrane"/>
    <property type="evidence" value="ECO:0007669"/>
    <property type="project" value="UniProtKB-SubCell"/>
</dbReference>
<feature type="domain" description="ATPase F1/V1/A1 complex alpha/beta subunit N-terminal" evidence="14">
    <location>
        <begin position="26"/>
        <end position="92"/>
    </location>
</feature>
<comment type="catalytic activity">
    <reaction evidence="11">
        <text>ATP + H2O + 4 H(+)(in) = ADP + phosphate + 5 H(+)(out)</text>
        <dbReference type="Rhea" id="RHEA:57720"/>
        <dbReference type="ChEBI" id="CHEBI:15377"/>
        <dbReference type="ChEBI" id="CHEBI:15378"/>
        <dbReference type="ChEBI" id="CHEBI:30616"/>
        <dbReference type="ChEBI" id="CHEBI:43474"/>
        <dbReference type="ChEBI" id="CHEBI:456216"/>
        <dbReference type="EC" id="7.1.2.2"/>
    </reaction>
</comment>
<dbReference type="InterPro" id="IPR000793">
    <property type="entry name" value="ATP_synth_asu_C"/>
</dbReference>
<dbReference type="Pfam" id="PF02874">
    <property type="entry name" value="ATP-synt_ab_N"/>
    <property type="match status" value="1"/>
</dbReference>
<evidence type="ECO:0000256" key="5">
    <source>
        <dbReference type="ARBA" id="ARBA00022840"/>
    </source>
</evidence>
<dbReference type="GO" id="GO:0046933">
    <property type="term" value="F:proton-transporting ATP synthase activity, rotational mechanism"/>
    <property type="evidence" value="ECO:0007669"/>
    <property type="project" value="UniProtKB-UniRule"/>
</dbReference>
<evidence type="ECO:0000256" key="6">
    <source>
        <dbReference type="ARBA" id="ARBA00022967"/>
    </source>
</evidence>
<dbReference type="SUPFAM" id="SSF52540">
    <property type="entry name" value="P-loop containing nucleoside triphosphate hydrolases"/>
    <property type="match status" value="1"/>
</dbReference>
<gene>
    <name evidence="11 15" type="primary">atpA</name>
    <name evidence="15" type="ORF">P3F81_01210</name>
</gene>
<dbReference type="RefSeq" id="WP_147667118.1">
    <property type="nucleotide sequence ID" value="NZ_CP120678.1"/>
</dbReference>
<dbReference type="InterPro" id="IPR005294">
    <property type="entry name" value="ATP_synth_F1_asu"/>
</dbReference>
<comment type="subcellular location">
    <subcellularLocation>
        <location evidence="11">Cell membrane</location>
        <topology evidence="11">Peripheral membrane protein</topology>
    </subcellularLocation>
    <subcellularLocation>
        <location evidence="1">Membrane</location>
        <topology evidence="1">Peripheral membrane protein</topology>
    </subcellularLocation>
</comment>
<dbReference type="SUPFAM" id="SSF50615">
    <property type="entry name" value="N-terminal domain of alpha and beta subunits of F1 ATP synthase"/>
    <property type="match status" value="1"/>
</dbReference>